<dbReference type="AlphaFoldDB" id="A0A821U424"/>
<evidence type="ECO:0008006" key="4">
    <source>
        <dbReference type="Google" id="ProtNLM"/>
    </source>
</evidence>
<organism evidence="2 3">
    <name type="scientific">Pieris macdunnoughi</name>
    <dbReference type="NCBI Taxonomy" id="345717"/>
    <lineage>
        <taxon>Eukaryota</taxon>
        <taxon>Metazoa</taxon>
        <taxon>Ecdysozoa</taxon>
        <taxon>Arthropoda</taxon>
        <taxon>Hexapoda</taxon>
        <taxon>Insecta</taxon>
        <taxon>Pterygota</taxon>
        <taxon>Neoptera</taxon>
        <taxon>Endopterygota</taxon>
        <taxon>Lepidoptera</taxon>
        <taxon>Glossata</taxon>
        <taxon>Ditrysia</taxon>
        <taxon>Papilionoidea</taxon>
        <taxon>Pieridae</taxon>
        <taxon>Pierinae</taxon>
        <taxon>Pieris</taxon>
    </lineage>
</organism>
<evidence type="ECO:0000313" key="2">
    <source>
        <dbReference type="EMBL" id="CAF4882594.1"/>
    </source>
</evidence>
<feature type="compositionally biased region" description="Basic and acidic residues" evidence="1">
    <location>
        <begin position="28"/>
        <end position="41"/>
    </location>
</feature>
<protein>
    <recommendedName>
        <fullName evidence="4">PiggyBac transposable element-derived protein domain-containing protein</fullName>
    </recommendedName>
</protein>
<evidence type="ECO:0000313" key="3">
    <source>
        <dbReference type="Proteomes" id="UP000663880"/>
    </source>
</evidence>
<name>A0A821U424_9NEOP</name>
<sequence>MPRGLKDPEIIQFLEEEEEAIDSASENEQDHEVIVSDHVTESEQSENESNDQWSSEDEVPLQNLASSSQSHDQSFYLGKNRLTKWYKHPPRSMVRTQRSNIVTETAGPKGPAGDIMTLSDAFLSIFSRETVDLILTYTNEYIISIQNNFQRERDCKVVRRVTRILWTPLYVGSASIIAFELSRFMGC</sequence>
<dbReference type="OrthoDB" id="7332432at2759"/>
<evidence type="ECO:0000256" key="1">
    <source>
        <dbReference type="SAM" id="MobiDB-lite"/>
    </source>
</evidence>
<comment type="caution">
    <text evidence="2">The sequence shown here is derived from an EMBL/GenBank/DDBJ whole genome shotgun (WGS) entry which is preliminary data.</text>
</comment>
<proteinExistence type="predicted"/>
<keyword evidence="3" id="KW-1185">Reference proteome</keyword>
<feature type="region of interest" description="Disordered" evidence="1">
    <location>
        <begin position="17"/>
        <end position="71"/>
    </location>
</feature>
<gene>
    <name evidence="2" type="ORF">PMACD_LOCUS9742</name>
</gene>
<dbReference type="Proteomes" id="UP000663880">
    <property type="component" value="Unassembled WGS sequence"/>
</dbReference>
<accession>A0A821U424</accession>
<feature type="compositionally biased region" description="Acidic residues" evidence="1">
    <location>
        <begin position="43"/>
        <end position="59"/>
    </location>
</feature>
<dbReference type="EMBL" id="CAJOBZ010000028">
    <property type="protein sequence ID" value="CAF4882594.1"/>
    <property type="molecule type" value="Genomic_DNA"/>
</dbReference>
<reference evidence="2" key="1">
    <citation type="submission" date="2021-02" db="EMBL/GenBank/DDBJ databases">
        <authorList>
            <person name="Steward A R."/>
        </authorList>
    </citation>
    <scope>NUCLEOTIDE SEQUENCE</scope>
</reference>
<feature type="compositionally biased region" description="Acidic residues" evidence="1">
    <location>
        <begin position="17"/>
        <end position="27"/>
    </location>
</feature>